<dbReference type="EMBL" id="CT868444">
    <property type="protein sequence ID" value="CAK82846.1"/>
    <property type="molecule type" value="Genomic_DNA"/>
</dbReference>
<accession>A0DIH9</accession>
<gene>
    <name evidence="1" type="ORF">GSPATT00039510001</name>
</gene>
<keyword evidence="2" id="KW-1185">Reference proteome</keyword>
<organism evidence="1 2">
    <name type="scientific">Paramecium tetraurelia</name>
    <dbReference type="NCBI Taxonomy" id="5888"/>
    <lineage>
        <taxon>Eukaryota</taxon>
        <taxon>Sar</taxon>
        <taxon>Alveolata</taxon>
        <taxon>Ciliophora</taxon>
        <taxon>Intramacronucleata</taxon>
        <taxon>Oligohymenophorea</taxon>
        <taxon>Peniculida</taxon>
        <taxon>Parameciidae</taxon>
        <taxon>Paramecium</taxon>
    </lineage>
</organism>
<dbReference type="InParanoid" id="A0DIH9"/>
<proteinExistence type="predicted"/>
<dbReference type="RefSeq" id="XP_001450243.1">
    <property type="nucleotide sequence ID" value="XM_001450206.1"/>
</dbReference>
<dbReference type="HOGENOM" id="CLU_1172620_0_0_1"/>
<dbReference type="GeneID" id="5036028"/>
<reference evidence="1 2" key="1">
    <citation type="journal article" date="2006" name="Nature">
        <title>Global trends of whole-genome duplications revealed by the ciliate Paramecium tetraurelia.</title>
        <authorList>
            <consortium name="Genoscope"/>
            <person name="Aury J.-M."/>
            <person name="Jaillon O."/>
            <person name="Duret L."/>
            <person name="Noel B."/>
            <person name="Jubin C."/>
            <person name="Porcel B.M."/>
            <person name="Segurens B."/>
            <person name="Daubin V."/>
            <person name="Anthouard V."/>
            <person name="Aiach N."/>
            <person name="Arnaiz O."/>
            <person name="Billaut A."/>
            <person name="Beisson J."/>
            <person name="Blanc I."/>
            <person name="Bouhouche K."/>
            <person name="Camara F."/>
            <person name="Duharcourt S."/>
            <person name="Guigo R."/>
            <person name="Gogendeau D."/>
            <person name="Katinka M."/>
            <person name="Keller A.-M."/>
            <person name="Kissmehl R."/>
            <person name="Klotz C."/>
            <person name="Koll F."/>
            <person name="Le Moue A."/>
            <person name="Lepere C."/>
            <person name="Malinsky S."/>
            <person name="Nowacki M."/>
            <person name="Nowak J.K."/>
            <person name="Plattner H."/>
            <person name="Poulain J."/>
            <person name="Ruiz F."/>
            <person name="Serrano V."/>
            <person name="Zagulski M."/>
            <person name="Dessen P."/>
            <person name="Betermier M."/>
            <person name="Weissenbach J."/>
            <person name="Scarpelli C."/>
            <person name="Schachter V."/>
            <person name="Sperling L."/>
            <person name="Meyer E."/>
            <person name="Cohen J."/>
            <person name="Wincker P."/>
        </authorList>
    </citation>
    <scope>NUCLEOTIDE SEQUENCE [LARGE SCALE GENOMIC DNA]</scope>
    <source>
        <strain evidence="1 2">Stock d4-2</strain>
    </source>
</reference>
<evidence type="ECO:0000313" key="1">
    <source>
        <dbReference type="EMBL" id="CAK82846.1"/>
    </source>
</evidence>
<evidence type="ECO:0000313" key="2">
    <source>
        <dbReference type="Proteomes" id="UP000000600"/>
    </source>
</evidence>
<dbReference type="KEGG" id="ptm:GSPATT00039510001"/>
<sequence>MSKFNYTFDCYGSYLFRIDNISIIEEITYRKLGSILAQIGSIIQLIFMLKYVVLYYNNQLSENELLSEIITMYYPEFKQYSVNFLNQFQFDKQDQYSIENLKLKYQVLQKGAREKCRLTNLLYEVSRIQFILQDKFGDSVLSQSHKMGGKFQQPQVEQLVSKEQNRLQIQPIDLIDLENQSHSPEPLEVLIKQT</sequence>
<dbReference type="PANTHER" id="PTHR12621">
    <property type="entry name" value="CYSTEINE AND HISTIDINE-RICH DOMAIN CHORD -CONTAINING PROTEIN"/>
    <property type="match status" value="1"/>
</dbReference>
<dbReference type="Proteomes" id="UP000000600">
    <property type="component" value="Unassembled WGS sequence"/>
</dbReference>
<protein>
    <recommendedName>
        <fullName evidence="3">Transmembrane protein</fullName>
    </recommendedName>
</protein>
<dbReference type="PANTHER" id="PTHR12621:SF7">
    <property type="entry name" value="CYSTEINE AND HISTIDINE-RICH DOMAIN-CONTAINING PROTEIN 1"/>
    <property type="match status" value="1"/>
</dbReference>
<name>A0DIH9_PARTE</name>
<evidence type="ECO:0008006" key="3">
    <source>
        <dbReference type="Google" id="ProtNLM"/>
    </source>
</evidence>
<dbReference type="AlphaFoldDB" id="A0DIH9"/>